<keyword evidence="3" id="KW-1185">Reference proteome</keyword>
<proteinExistence type="predicted"/>
<organism evidence="1 3">
    <name type="scientific">Didymodactylos carnosus</name>
    <dbReference type="NCBI Taxonomy" id="1234261"/>
    <lineage>
        <taxon>Eukaryota</taxon>
        <taxon>Metazoa</taxon>
        <taxon>Spiralia</taxon>
        <taxon>Gnathifera</taxon>
        <taxon>Rotifera</taxon>
        <taxon>Eurotatoria</taxon>
        <taxon>Bdelloidea</taxon>
        <taxon>Philodinida</taxon>
        <taxon>Philodinidae</taxon>
        <taxon>Didymodactylos</taxon>
    </lineage>
</organism>
<gene>
    <name evidence="1" type="ORF">GPM918_LOCUS45203</name>
    <name evidence="2" type="ORF">SRO942_LOCUS47507</name>
</gene>
<name>A0A816E5G7_9BILA</name>
<dbReference type="Proteomes" id="UP000681722">
    <property type="component" value="Unassembled WGS sequence"/>
</dbReference>
<sequence>MIKTFQDVHFQSPTIHWHVNLGKRYFIYTLPYSPLEIDICDEIPNPVSHNTFFNFLTYNSDENLVFRKRINFIHGDSSKFNYRNLFHVKKLIIIHSSPYVMELLNILPNLMDLDMPGFRYFTPLIAPAHKSRLLHLTLTSCVVSILDYMASFLEYHSRLETITFDINEFNSLIGDHSGGYWELFVL</sequence>
<dbReference type="Proteomes" id="UP000663829">
    <property type="component" value="Unassembled WGS sequence"/>
</dbReference>
<reference evidence="1" key="1">
    <citation type="submission" date="2021-02" db="EMBL/GenBank/DDBJ databases">
        <authorList>
            <person name="Nowell W R."/>
        </authorList>
    </citation>
    <scope>NUCLEOTIDE SEQUENCE</scope>
</reference>
<accession>A0A816E5G7</accession>
<dbReference type="AlphaFoldDB" id="A0A816E5G7"/>
<evidence type="ECO:0000313" key="3">
    <source>
        <dbReference type="Proteomes" id="UP000663829"/>
    </source>
</evidence>
<feature type="non-terminal residue" evidence="1">
    <location>
        <position position="1"/>
    </location>
</feature>
<evidence type="ECO:0000313" key="1">
    <source>
        <dbReference type="EMBL" id="CAF1645500.1"/>
    </source>
</evidence>
<comment type="caution">
    <text evidence="1">The sequence shown here is derived from an EMBL/GenBank/DDBJ whole genome shotgun (WGS) entry which is preliminary data.</text>
</comment>
<protein>
    <submittedName>
        <fullName evidence="1">Uncharacterized protein</fullName>
    </submittedName>
</protein>
<dbReference type="EMBL" id="CAJNOQ010049056">
    <property type="protein sequence ID" value="CAF1645500.1"/>
    <property type="molecule type" value="Genomic_DNA"/>
</dbReference>
<evidence type="ECO:0000313" key="2">
    <source>
        <dbReference type="EMBL" id="CAF4563984.1"/>
    </source>
</evidence>
<dbReference type="EMBL" id="CAJOBC010118620">
    <property type="protein sequence ID" value="CAF4563984.1"/>
    <property type="molecule type" value="Genomic_DNA"/>
</dbReference>